<dbReference type="Pfam" id="PF11907">
    <property type="entry name" value="DUF3427"/>
    <property type="match status" value="1"/>
</dbReference>
<accession>F8X1T5</accession>
<gene>
    <name evidence="3" type="ORF">HMPREF9456_02333</name>
</gene>
<dbReference type="GO" id="GO:0004519">
    <property type="term" value="F:endonuclease activity"/>
    <property type="evidence" value="ECO:0007669"/>
    <property type="project" value="InterPro"/>
</dbReference>
<reference evidence="3 4" key="1">
    <citation type="submission" date="2011-04" db="EMBL/GenBank/DDBJ databases">
        <title>The Genome Sequence of Dysgonomonas mossii DSM 22836.</title>
        <authorList>
            <consortium name="The Broad Institute Genome Sequencing Platform"/>
            <person name="Earl A."/>
            <person name="Ward D."/>
            <person name="Feldgarden M."/>
            <person name="Gevers D."/>
            <person name="Pudlo N."/>
            <person name="Martens E."/>
            <person name="Allen-Vercoe E."/>
            <person name="Young S.K."/>
            <person name="Zeng Q."/>
            <person name="Gargeya S."/>
            <person name="Fitzgerald M."/>
            <person name="Haas B."/>
            <person name="Abouelleil A."/>
            <person name="Alvarado L."/>
            <person name="Arachchi H.M."/>
            <person name="Berlin A."/>
            <person name="Brown A."/>
            <person name="Chapman S.B."/>
            <person name="Chen Z."/>
            <person name="Dunbar C."/>
            <person name="Freedman E."/>
            <person name="Gearin G."/>
            <person name="Gellesch M."/>
            <person name="Goldberg J."/>
            <person name="Griggs A."/>
            <person name="Gujja S."/>
            <person name="Heiman D."/>
            <person name="Howarth C."/>
            <person name="Larson L."/>
            <person name="Lui A."/>
            <person name="MacDonald P.J.P."/>
            <person name="Mehta T."/>
            <person name="Montmayeur A."/>
            <person name="Murphy C."/>
            <person name="Neiman D."/>
            <person name="Pearson M."/>
            <person name="Priest M."/>
            <person name="Roberts A."/>
            <person name="Saif S."/>
            <person name="Shea T."/>
            <person name="Shenoy N."/>
            <person name="Sisk P."/>
            <person name="Stolte C."/>
            <person name="Sykes S."/>
            <person name="Yandava C."/>
            <person name="Wortman J."/>
            <person name="Nusbaum C."/>
            <person name="Birren B."/>
        </authorList>
    </citation>
    <scope>NUCLEOTIDE SEQUENCE [LARGE SCALE GENOMIC DNA]</scope>
    <source>
        <strain evidence="3 4">DSM 22836</strain>
    </source>
</reference>
<dbReference type="Proteomes" id="UP000006420">
    <property type="component" value="Unassembled WGS sequence"/>
</dbReference>
<dbReference type="AlphaFoldDB" id="F8X1T5"/>
<dbReference type="RefSeq" id="WP_006843703.1">
    <property type="nucleotide sequence ID" value="NZ_AQWJ01000009.1"/>
</dbReference>
<dbReference type="EMBL" id="ADLW01000010">
    <property type="protein sequence ID" value="EGK06069.1"/>
    <property type="molecule type" value="Genomic_DNA"/>
</dbReference>
<evidence type="ECO:0000313" key="3">
    <source>
        <dbReference type="EMBL" id="EGK06069.1"/>
    </source>
</evidence>
<protein>
    <submittedName>
        <fullName evidence="3">Uncharacterized protein</fullName>
    </submittedName>
</protein>
<feature type="domain" description="HNH" evidence="1">
    <location>
        <begin position="179"/>
        <end position="235"/>
    </location>
</feature>
<proteinExistence type="predicted"/>
<dbReference type="HOGENOM" id="CLU_1096934_0_0_10"/>
<dbReference type="InterPro" id="IPR002711">
    <property type="entry name" value="HNH"/>
</dbReference>
<dbReference type="GO" id="GO:0008270">
    <property type="term" value="F:zinc ion binding"/>
    <property type="evidence" value="ECO:0007669"/>
    <property type="project" value="InterPro"/>
</dbReference>
<organism evidence="3 4">
    <name type="scientific">Dysgonomonas mossii DSM 22836</name>
    <dbReference type="NCBI Taxonomy" id="742767"/>
    <lineage>
        <taxon>Bacteria</taxon>
        <taxon>Pseudomonadati</taxon>
        <taxon>Bacteroidota</taxon>
        <taxon>Bacteroidia</taxon>
        <taxon>Bacteroidales</taxon>
        <taxon>Dysgonomonadaceae</taxon>
        <taxon>Dysgonomonas</taxon>
    </lineage>
</organism>
<sequence>MFIIEKEYTKNDIYNLLNVPLESQKGSWDTGYRSYNGDIYIFANIGTAGRTGVNHGNYWDKDKLVWFGKATSHKEQKLIKMMISSEVNVHMFFRNNSSNAFTYKGLGHALLFEGEKPIKIVWTFLDLTKKPSEQKLPIFGLDEIYQVYKEGKKSKSEVYLYQRSLSARKKCIEIYGCICSVCGFDFEKTYGLIGQGFIHIHHINQLSEIKNEYIIDPEKDLVPICPNCHSMLHKRNPSYTIEELKSLINKS</sequence>
<dbReference type="Gene3D" id="1.10.30.50">
    <property type="match status" value="1"/>
</dbReference>
<dbReference type="OrthoDB" id="9779761at2"/>
<dbReference type="Pfam" id="PF01844">
    <property type="entry name" value="HNH"/>
    <property type="match status" value="1"/>
</dbReference>
<evidence type="ECO:0000313" key="4">
    <source>
        <dbReference type="Proteomes" id="UP000006420"/>
    </source>
</evidence>
<dbReference type="eggNOG" id="COG3183">
    <property type="taxonomic scope" value="Bacteria"/>
</dbReference>
<feature type="domain" description="DUF3427" evidence="2">
    <location>
        <begin position="2"/>
        <end position="108"/>
    </location>
</feature>
<evidence type="ECO:0000259" key="1">
    <source>
        <dbReference type="Pfam" id="PF01844"/>
    </source>
</evidence>
<dbReference type="CDD" id="cd00085">
    <property type="entry name" value="HNHc"/>
    <property type="match status" value="1"/>
</dbReference>
<dbReference type="GO" id="GO:0003676">
    <property type="term" value="F:nucleic acid binding"/>
    <property type="evidence" value="ECO:0007669"/>
    <property type="project" value="InterPro"/>
</dbReference>
<dbReference type="InterPro" id="IPR021835">
    <property type="entry name" value="DUF3427"/>
</dbReference>
<comment type="caution">
    <text evidence="3">The sequence shown here is derived from an EMBL/GenBank/DDBJ whole genome shotgun (WGS) entry which is preliminary data.</text>
</comment>
<dbReference type="STRING" id="742767.HMPREF9456_02333"/>
<keyword evidence="4" id="KW-1185">Reference proteome</keyword>
<name>F8X1T5_9BACT</name>
<dbReference type="InterPro" id="IPR003615">
    <property type="entry name" value="HNH_nuc"/>
</dbReference>
<evidence type="ECO:0000259" key="2">
    <source>
        <dbReference type="Pfam" id="PF11907"/>
    </source>
</evidence>
<dbReference type="GeneID" id="78082961"/>